<evidence type="ECO:0000313" key="2">
    <source>
        <dbReference type="Proteomes" id="UP001152795"/>
    </source>
</evidence>
<dbReference type="Proteomes" id="UP001152795">
    <property type="component" value="Unassembled WGS sequence"/>
</dbReference>
<dbReference type="OrthoDB" id="5980782at2759"/>
<name>A0A6S7JCU1_PARCT</name>
<evidence type="ECO:0000313" key="1">
    <source>
        <dbReference type="EMBL" id="CAB4027884.1"/>
    </source>
</evidence>
<organism evidence="1 2">
    <name type="scientific">Paramuricea clavata</name>
    <name type="common">Red gorgonian</name>
    <name type="synonym">Violescent sea-whip</name>
    <dbReference type="NCBI Taxonomy" id="317549"/>
    <lineage>
        <taxon>Eukaryota</taxon>
        <taxon>Metazoa</taxon>
        <taxon>Cnidaria</taxon>
        <taxon>Anthozoa</taxon>
        <taxon>Octocorallia</taxon>
        <taxon>Malacalcyonacea</taxon>
        <taxon>Plexauridae</taxon>
        <taxon>Paramuricea</taxon>
    </lineage>
</organism>
<gene>
    <name evidence="1" type="ORF">PACLA_8A071244</name>
</gene>
<dbReference type="AlphaFoldDB" id="A0A6S7JCU1"/>
<dbReference type="EMBL" id="CACRXK020015089">
    <property type="protein sequence ID" value="CAB4027884.1"/>
    <property type="molecule type" value="Genomic_DNA"/>
</dbReference>
<protein>
    <submittedName>
        <fullName evidence="1">Uncharacterized protein</fullName>
    </submittedName>
</protein>
<dbReference type="Gene3D" id="3.40.50.11350">
    <property type="match status" value="1"/>
</dbReference>
<keyword evidence="2" id="KW-1185">Reference proteome</keyword>
<reference evidence="1" key="1">
    <citation type="submission" date="2020-04" db="EMBL/GenBank/DDBJ databases">
        <authorList>
            <person name="Alioto T."/>
            <person name="Alioto T."/>
            <person name="Gomez Garrido J."/>
        </authorList>
    </citation>
    <scope>NUCLEOTIDE SEQUENCE</scope>
    <source>
        <strain evidence="1">A484AB</strain>
    </source>
</reference>
<proteinExistence type="predicted"/>
<comment type="caution">
    <text evidence="1">The sequence shown here is derived from an EMBL/GenBank/DDBJ whole genome shotgun (WGS) entry which is preliminary data.</text>
</comment>
<accession>A0A6S7JCU1</accession>
<sequence>MARKFRHIIGVIIVGLFIIWQYRSSIGSHEYSVSTSVKINDELFRNFTFMTFEHASKLQNCFGGQITIEYLDGSDEGGDKNSSIALNIVKPLFPKKIEFATSNRSISMASQKTAGYVRVWRYWEQMTMSTRALISLAGQAKLGNRKVQAPRVNNSLFGANDGYSLGTYFNLTHFNQVLIFGDYATLVGEKDYEAECSLADAGHVAIYFLYEGNEGKTKQMLQLNEKQYHDINKKAGKVGWTECPILGNYTKENSKTNFFCVNVSKFTEWDKLENKVIKGAKCLTLSNWRGIGSSFRTHFSSKHLKFHERDLHFALKPSEAILKEANMFRRVLRGPYIAVHVRGEKVFSAHNFFRLQSCLRVLHELVKVLKALSGITQVLIASDMSRFGSGAWGSLLNKPKEHQTLRELHSFLITSTGGIEYTPTADDVDRGVVALVEMTLLARATHLITVGKGSFQELIVAKFLEIHREDNQPQWSLITMCSD</sequence>